<organism evidence="3 4">
    <name type="scientific">Vagococcus allomyrinae</name>
    <dbReference type="NCBI Taxonomy" id="2794353"/>
    <lineage>
        <taxon>Bacteria</taxon>
        <taxon>Bacillati</taxon>
        <taxon>Bacillota</taxon>
        <taxon>Bacilli</taxon>
        <taxon>Lactobacillales</taxon>
        <taxon>Enterococcaceae</taxon>
        <taxon>Vagococcus</taxon>
    </lineage>
</organism>
<comment type="caution">
    <text evidence="3">The sequence shown here is derived from an EMBL/GenBank/DDBJ whole genome shotgun (WGS) entry which is preliminary data.</text>
</comment>
<evidence type="ECO:0000313" key="3">
    <source>
        <dbReference type="EMBL" id="MBP1039451.1"/>
    </source>
</evidence>
<feature type="domain" description="Pesticidal crystal protein Cry22Aa Ig-like" evidence="2">
    <location>
        <begin position="476"/>
        <end position="544"/>
    </location>
</feature>
<keyword evidence="4" id="KW-1185">Reference proteome</keyword>
<dbReference type="InterPro" id="IPR032179">
    <property type="entry name" value="Cry22Aa_Ig-like"/>
</dbReference>
<protein>
    <submittedName>
        <fullName evidence="3">DUF5011 domain-containing protein</fullName>
    </submittedName>
</protein>
<dbReference type="RefSeq" id="WP_209524356.1">
    <property type="nucleotide sequence ID" value="NZ_JAEEGA010000001.1"/>
</dbReference>
<gene>
    <name evidence="3" type="ORF">I6N95_00385</name>
</gene>
<evidence type="ECO:0000256" key="1">
    <source>
        <dbReference type="SAM" id="SignalP"/>
    </source>
</evidence>
<reference evidence="3" key="1">
    <citation type="submission" date="2020-12" db="EMBL/GenBank/DDBJ databases">
        <title>Vagococcus allomyrinae sp. nov. and Enterococcus lavae sp. nov., isolated from the larvae of Allomyrina dichotoma.</title>
        <authorList>
            <person name="Lee S.D."/>
        </authorList>
    </citation>
    <scope>NUCLEOTIDE SEQUENCE</scope>
    <source>
        <strain evidence="3">BWB3-3</strain>
    </source>
</reference>
<evidence type="ECO:0000259" key="2">
    <source>
        <dbReference type="Pfam" id="PF16403"/>
    </source>
</evidence>
<evidence type="ECO:0000313" key="4">
    <source>
        <dbReference type="Proteomes" id="UP000674938"/>
    </source>
</evidence>
<dbReference type="EMBL" id="JAEEGA010000001">
    <property type="protein sequence ID" value="MBP1039451.1"/>
    <property type="molecule type" value="Genomic_DNA"/>
</dbReference>
<dbReference type="AlphaFoldDB" id="A0A940P4A5"/>
<feature type="chain" id="PRO_5039578455" evidence="1">
    <location>
        <begin position="23"/>
        <end position="548"/>
    </location>
</feature>
<accession>A0A940P4A5</accession>
<dbReference type="Pfam" id="PF16403">
    <property type="entry name" value="Bact_surface_Ig-like"/>
    <property type="match status" value="1"/>
</dbReference>
<sequence length="548" mass="59648">MKKTNKYIAVLTILTATSLLSATIPSVKVQAAATNRSLRALTDTPWIGPSIDSGKLRYGISEGRVQTGTKVGVGIPNVEYMENASINIRHVFDYREGATINYRLRTTPAFNIIETEDEYTFDYGLPLQQSGMASFTNSQLVGANEVVGTGSKYKDDKMAIKVNMKANAQQTAVSHIYTITNNDSKTRTVYPIKYVDTQLNMNDYVPVYSRGAGEGLYIESSANPADPAAKWYRLDYIMDVENGPEIYKGADQGYSFAYTFGPDMDNQDKSGMNAAEGEIVFGSSDASKKMDTSIYMSWGKKTLAPGESVTMRYDVGIRPIANLENSVSVTNLTRTDGKNYVGDEIEYAVKVKSPKDNFYGIKITDELSWYFENPTAPITVVDDQGVESTYALKDVYKANTSPSATDPKVGTFTIPAGVVGGGKEITIKIKSKIAHPAAGQEIDNLANISGKSEEESLVNEDVKPDSTLLVENAAPEIIGADDFEMDKGEDFDELAGITVKDMEDGDLTSKVSVEGFVNTSKKGQYSVTYTVTDSHGNVTTKTIIVSVV</sequence>
<dbReference type="Gene3D" id="2.60.40.10">
    <property type="entry name" value="Immunoglobulins"/>
    <property type="match status" value="1"/>
</dbReference>
<proteinExistence type="predicted"/>
<dbReference type="InterPro" id="IPR013783">
    <property type="entry name" value="Ig-like_fold"/>
</dbReference>
<feature type="signal peptide" evidence="1">
    <location>
        <begin position="1"/>
        <end position="22"/>
    </location>
</feature>
<name>A0A940P4A5_9ENTE</name>
<keyword evidence="1" id="KW-0732">Signal</keyword>
<dbReference type="Proteomes" id="UP000674938">
    <property type="component" value="Unassembled WGS sequence"/>
</dbReference>